<proteinExistence type="predicted"/>
<comment type="caution">
    <text evidence="1">The sequence shown here is derived from an EMBL/GenBank/DDBJ whole genome shotgun (WGS) entry which is preliminary data.</text>
</comment>
<sequence length="116" mass="12816">MCTITISVPQNKDSKNVFESVLFPTTFLSSTLTPNLLFFFMYVMATSTALSATSLPSSFTNTTEKKNQYASAFLGFLNPVRILKQEAEEEKAELARLSSFVGAIAIGRPNQEYSRA</sequence>
<evidence type="ECO:0000313" key="1">
    <source>
        <dbReference type="EMBL" id="KAJ8960476.1"/>
    </source>
</evidence>
<dbReference type="AlphaFoldDB" id="A0AAV8ZAS2"/>
<dbReference type="EMBL" id="JAPWTK010000008">
    <property type="protein sequence ID" value="KAJ8960476.1"/>
    <property type="molecule type" value="Genomic_DNA"/>
</dbReference>
<reference evidence="1" key="1">
    <citation type="journal article" date="2023" name="Insect Mol. Biol.">
        <title>Genome sequencing provides insights into the evolution of gene families encoding plant cell wall-degrading enzymes in longhorned beetles.</title>
        <authorList>
            <person name="Shin N.R."/>
            <person name="Okamura Y."/>
            <person name="Kirsch R."/>
            <person name="Pauchet Y."/>
        </authorList>
    </citation>
    <scope>NUCLEOTIDE SEQUENCE</scope>
    <source>
        <strain evidence="1">AMC_N1</strain>
    </source>
</reference>
<accession>A0AAV8ZAS2</accession>
<dbReference type="Proteomes" id="UP001162162">
    <property type="component" value="Unassembled WGS sequence"/>
</dbReference>
<evidence type="ECO:0000313" key="2">
    <source>
        <dbReference type="Proteomes" id="UP001162162"/>
    </source>
</evidence>
<organism evidence="1 2">
    <name type="scientific">Aromia moschata</name>
    <dbReference type="NCBI Taxonomy" id="1265417"/>
    <lineage>
        <taxon>Eukaryota</taxon>
        <taxon>Metazoa</taxon>
        <taxon>Ecdysozoa</taxon>
        <taxon>Arthropoda</taxon>
        <taxon>Hexapoda</taxon>
        <taxon>Insecta</taxon>
        <taxon>Pterygota</taxon>
        <taxon>Neoptera</taxon>
        <taxon>Endopterygota</taxon>
        <taxon>Coleoptera</taxon>
        <taxon>Polyphaga</taxon>
        <taxon>Cucujiformia</taxon>
        <taxon>Chrysomeloidea</taxon>
        <taxon>Cerambycidae</taxon>
        <taxon>Cerambycinae</taxon>
        <taxon>Callichromatini</taxon>
        <taxon>Aromia</taxon>
    </lineage>
</organism>
<name>A0AAV8ZAS2_9CUCU</name>
<gene>
    <name evidence="1" type="ORF">NQ318_013760</name>
</gene>
<protein>
    <submittedName>
        <fullName evidence="1">Uncharacterized protein</fullName>
    </submittedName>
</protein>
<keyword evidence="2" id="KW-1185">Reference proteome</keyword>